<protein>
    <recommendedName>
        <fullName evidence="1">Methyltransferase domain-containing protein</fullName>
    </recommendedName>
</protein>
<dbReference type="PANTHER" id="PTHR42912">
    <property type="entry name" value="METHYLTRANSFERASE"/>
    <property type="match status" value="1"/>
</dbReference>
<name>A0ABP3F135_9ACTN</name>
<gene>
    <name evidence="2" type="ORF">GCM10010302_32080</name>
</gene>
<dbReference type="SUPFAM" id="SSF53335">
    <property type="entry name" value="S-adenosyl-L-methionine-dependent methyltransferases"/>
    <property type="match status" value="1"/>
</dbReference>
<dbReference type="Proteomes" id="UP001501867">
    <property type="component" value="Unassembled WGS sequence"/>
</dbReference>
<feature type="domain" description="Methyltransferase" evidence="1">
    <location>
        <begin position="52"/>
        <end position="142"/>
    </location>
</feature>
<dbReference type="CDD" id="cd02440">
    <property type="entry name" value="AdoMet_MTases"/>
    <property type="match status" value="1"/>
</dbReference>
<evidence type="ECO:0000313" key="3">
    <source>
        <dbReference type="Proteomes" id="UP001501867"/>
    </source>
</evidence>
<dbReference type="InterPro" id="IPR050508">
    <property type="entry name" value="Methyltransf_Superfamily"/>
</dbReference>
<dbReference type="EMBL" id="BAAABV010000015">
    <property type="protein sequence ID" value="GAA0291112.1"/>
    <property type="molecule type" value="Genomic_DNA"/>
</dbReference>
<evidence type="ECO:0000259" key="1">
    <source>
        <dbReference type="Pfam" id="PF13649"/>
    </source>
</evidence>
<dbReference type="Gene3D" id="3.40.50.150">
    <property type="entry name" value="Vaccinia Virus protein VP39"/>
    <property type="match status" value="1"/>
</dbReference>
<dbReference type="InterPro" id="IPR041698">
    <property type="entry name" value="Methyltransf_25"/>
</dbReference>
<comment type="caution">
    <text evidence="2">The sequence shown here is derived from an EMBL/GenBank/DDBJ whole genome shotgun (WGS) entry which is preliminary data.</text>
</comment>
<evidence type="ECO:0000313" key="2">
    <source>
        <dbReference type="EMBL" id="GAA0291112.1"/>
    </source>
</evidence>
<organism evidence="2 3">
    <name type="scientific">Streptomyces polychromogenes</name>
    <dbReference type="NCBI Taxonomy" id="67342"/>
    <lineage>
        <taxon>Bacteria</taxon>
        <taxon>Bacillati</taxon>
        <taxon>Actinomycetota</taxon>
        <taxon>Actinomycetes</taxon>
        <taxon>Kitasatosporales</taxon>
        <taxon>Streptomycetaceae</taxon>
        <taxon>Streptomyces</taxon>
    </lineage>
</organism>
<dbReference type="Pfam" id="PF13649">
    <property type="entry name" value="Methyltransf_25"/>
    <property type="match status" value="1"/>
</dbReference>
<keyword evidence="3" id="KW-1185">Reference proteome</keyword>
<reference evidence="3" key="1">
    <citation type="journal article" date="2019" name="Int. J. Syst. Evol. Microbiol.">
        <title>The Global Catalogue of Microorganisms (GCM) 10K type strain sequencing project: providing services to taxonomists for standard genome sequencing and annotation.</title>
        <authorList>
            <consortium name="The Broad Institute Genomics Platform"/>
            <consortium name="The Broad Institute Genome Sequencing Center for Infectious Disease"/>
            <person name="Wu L."/>
            <person name="Ma J."/>
        </authorList>
    </citation>
    <scope>NUCLEOTIDE SEQUENCE [LARGE SCALE GENOMIC DNA]</scope>
    <source>
        <strain evidence="3">JCM 4505</strain>
    </source>
</reference>
<accession>A0ABP3F135</accession>
<dbReference type="RefSeq" id="WP_344158836.1">
    <property type="nucleotide sequence ID" value="NZ_BAAABV010000015.1"/>
</dbReference>
<dbReference type="InterPro" id="IPR029063">
    <property type="entry name" value="SAM-dependent_MTases_sf"/>
</dbReference>
<sequence>MSRFQPVRPEILAFYDESDEAGRLHATATGMLELERTRELLRRHLAPAPARILDVGGGPGAHAHWLTGDGHTVHLVDPVPKHIAQAAEIPGVTTELGDARALTAADDSFDVVLLLGPLYHLHEQSDRLVALREARRVLRPGGLLTAAVISRYSPLLDYLATTGIAEPAIQDGVRTTLDEGRYSGARGFTHAYFPTSAELRQELTEAGFHEHTVYGVEGPGWVAVKAITKYAGIDLIGTPMYEAALAAARVAEPYPALTDSSAHMLAFARE</sequence>
<proteinExistence type="predicted"/>